<dbReference type="NCBIfam" id="NF037955">
    <property type="entry name" value="mfs"/>
    <property type="match status" value="1"/>
</dbReference>
<feature type="transmembrane region" description="Helical" evidence="8">
    <location>
        <begin position="270"/>
        <end position="288"/>
    </location>
</feature>
<feature type="transmembrane region" description="Helical" evidence="8">
    <location>
        <begin position="99"/>
        <end position="122"/>
    </location>
</feature>
<dbReference type="SUPFAM" id="SSF103473">
    <property type="entry name" value="MFS general substrate transporter"/>
    <property type="match status" value="1"/>
</dbReference>
<feature type="transmembrane region" description="Helical" evidence="8">
    <location>
        <begin position="294"/>
        <end position="317"/>
    </location>
</feature>
<evidence type="ECO:0000313" key="10">
    <source>
        <dbReference type="EMBL" id="KFA93259.1"/>
    </source>
</evidence>
<dbReference type="PANTHER" id="PTHR23522:SF10">
    <property type="entry name" value="3-PHENYLPROPIONIC ACID TRANSPORTER-RELATED"/>
    <property type="match status" value="1"/>
</dbReference>
<feature type="transmembrane region" description="Helical" evidence="8">
    <location>
        <begin position="74"/>
        <end position="93"/>
    </location>
</feature>
<dbReference type="InterPro" id="IPR000576">
    <property type="entry name" value="LacY/RafB_perm_fam"/>
</dbReference>
<dbReference type="GO" id="GO:0005886">
    <property type="term" value="C:plasma membrane"/>
    <property type="evidence" value="ECO:0007669"/>
    <property type="project" value="UniProtKB-SubCell"/>
</dbReference>
<feature type="domain" description="Major facilitator superfamily (MFS) profile" evidence="9">
    <location>
        <begin position="199"/>
        <end position="387"/>
    </location>
</feature>
<dbReference type="PRINTS" id="PR00174">
    <property type="entry name" value="LACYSMPORT"/>
</dbReference>
<dbReference type="Pfam" id="PF12832">
    <property type="entry name" value="MFS_1_like"/>
    <property type="match status" value="1"/>
</dbReference>
<keyword evidence="2" id="KW-0813">Transport</keyword>
<dbReference type="GO" id="GO:0015528">
    <property type="term" value="F:lactose:proton symporter activity"/>
    <property type="evidence" value="ECO:0007669"/>
    <property type="project" value="TreeGrafter"/>
</dbReference>
<evidence type="ECO:0000256" key="1">
    <source>
        <dbReference type="ARBA" id="ARBA00004429"/>
    </source>
</evidence>
<sequence length="387" mass="40610">MLPSQATGRLPLIGFYALYFSITGIVLPFLPAYLKSLTLSVSQIGLLLSLSPLLALVAPHLWGHLADRTGRPHHVLSAVCAGACLGFIPLLFVERFPTLVAALAAYAFFASSITPLIDSLALQHIARTGGSYSHLRLFGSLGFVLSSTLFGLSVESVGRATVLAAFSLLVTLTLWSFTLRDSSGPTARAPVHPLAGLQLLADRELSWLLAACALHWIACAPYHGTFSIFVGSLGLPPSVVGIAMGLGVTAEVLVMLLYPRVADRISPRNLLVLAFTASALRWAGLSLATSRGVIAALSLLHGLSFGVFYVASIAFVVRRVPPHLRASGQGLFAAITFGLGGLVGYSSAGAGYDWLGGHRLFAAAAVLELAAAALVLRIPPQESRLPA</sequence>
<gene>
    <name evidence="10" type="ORF">Q664_10345</name>
</gene>
<dbReference type="AlphaFoldDB" id="A0A084SXS4"/>
<evidence type="ECO:0000256" key="4">
    <source>
        <dbReference type="ARBA" id="ARBA00022519"/>
    </source>
</evidence>
<keyword evidence="3" id="KW-1003">Cell membrane</keyword>
<evidence type="ECO:0000313" key="11">
    <source>
        <dbReference type="Proteomes" id="UP000028547"/>
    </source>
</evidence>
<dbReference type="InterPro" id="IPR036259">
    <property type="entry name" value="MFS_trans_sf"/>
</dbReference>
<dbReference type="EMBL" id="JPMI01000061">
    <property type="protein sequence ID" value="KFA93259.1"/>
    <property type="molecule type" value="Genomic_DNA"/>
</dbReference>
<feature type="transmembrane region" description="Helical" evidence="8">
    <location>
        <begin position="360"/>
        <end position="378"/>
    </location>
</feature>
<dbReference type="PIRSF" id="PIRSF004925">
    <property type="entry name" value="HcaT"/>
    <property type="match status" value="1"/>
</dbReference>
<feature type="transmembrane region" description="Helical" evidence="8">
    <location>
        <begin position="239"/>
        <end position="258"/>
    </location>
</feature>
<name>A0A084SXS4_9BACT</name>
<comment type="subcellular location">
    <subcellularLocation>
        <location evidence="1">Cell inner membrane</location>
        <topology evidence="1">Multi-pass membrane protein</topology>
    </subcellularLocation>
</comment>
<evidence type="ECO:0000256" key="5">
    <source>
        <dbReference type="ARBA" id="ARBA00022692"/>
    </source>
</evidence>
<dbReference type="PROSITE" id="PS50850">
    <property type="entry name" value="MFS"/>
    <property type="match status" value="1"/>
</dbReference>
<comment type="caution">
    <text evidence="10">The sequence shown here is derived from an EMBL/GenBank/DDBJ whole genome shotgun (WGS) entry which is preliminary data.</text>
</comment>
<feature type="transmembrane region" description="Helical" evidence="8">
    <location>
        <begin position="12"/>
        <end position="34"/>
    </location>
</feature>
<dbReference type="InterPro" id="IPR020846">
    <property type="entry name" value="MFS_dom"/>
</dbReference>
<dbReference type="InterPro" id="IPR024989">
    <property type="entry name" value="MFS_assoc_dom"/>
</dbReference>
<feature type="transmembrane region" description="Helical" evidence="8">
    <location>
        <begin position="207"/>
        <end position="233"/>
    </location>
</feature>
<evidence type="ECO:0000259" key="9">
    <source>
        <dbReference type="PROSITE" id="PS50850"/>
    </source>
</evidence>
<dbReference type="Gene3D" id="1.20.1250.20">
    <property type="entry name" value="MFS general substrate transporter like domains"/>
    <property type="match status" value="2"/>
</dbReference>
<keyword evidence="4" id="KW-0997">Cell inner membrane</keyword>
<feature type="transmembrane region" description="Helical" evidence="8">
    <location>
        <begin position="329"/>
        <end position="348"/>
    </location>
</feature>
<keyword evidence="7 8" id="KW-0472">Membrane</keyword>
<dbReference type="GO" id="GO:0030395">
    <property type="term" value="F:lactose binding"/>
    <property type="evidence" value="ECO:0007669"/>
    <property type="project" value="TreeGrafter"/>
</dbReference>
<evidence type="ECO:0000256" key="2">
    <source>
        <dbReference type="ARBA" id="ARBA00022448"/>
    </source>
</evidence>
<protein>
    <submittedName>
        <fullName evidence="10">Major facilitator transporter</fullName>
    </submittedName>
</protein>
<dbReference type="PANTHER" id="PTHR23522">
    <property type="entry name" value="BLL5896 PROTEIN"/>
    <property type="match status" value="1"/>
</dbReference>
<keyword evidence="5 8" id="KW-0812">Transmembrane</keyword>
<dbReference type="InterPro" id="IPR026032">
    <property type="entry name" value="HcaT-like"/>
</dbReference>
<feature type="transmembrane region" description="Helical" evidence="8">
    <location>
        <begin position="40"/>
        <end position="62"/>
    </location>
</feature>
<accession>A0A084SXS4</accession>
<reference evidence="10 11" key="1">
    <citation type="submission" date="2014-07" db="EMBL/GenBank/DDBJ databases">
        <title>Draft Genome Sequence of Gephyronic Acid Producer, Cystobacter violaceus Strain Cb vi76.</title>
        <authorList>
            <person name="Stevens D.C."/>
            <person name="Young J."/>
            <person name="Carmichael R."/>
            <person name="Tan J."/>
            <person name="Taylor R.E."/>
        </authorList>
    </citation>
    <scope>NUCLEOTIDE SEQUENCE [LARGE SCALE GENOMIC DNA]</scope>
    <source>
        <strain evidence="10 11">Cb vi76</strain>
    </source>
</reference>
<organism evidence="10 11">
    <name type="scientific">Archangium violaceum Cb vi76</name>
    <dbReference type="NCBI Taxonomy" id="1406225"/>
    <lineage>
        <taxon>Bacteria</taxon>
        <taxon>Pseudomonadati</taxon>
        <taxon>Myxococcota</taxon>
        <taxon>Myxococcia</taxon>
        <taxon>Myxococcales</taxon>
        <taxon>Cystobacterineae</taxon>
        <taxon>Archangiaceae</taxon>
        <taxon>Archangium</taxon>
    </lineage>
</organism>
<evidence type="ECO:0000256" key="6">
    <source>
        <dbReference type="ARBA" id="ARBA00022989"/>
    </source>
</evidence>
<dbReference type="RefSeq" id="WP_043392785.1">
    <property type="nucleotide sequence ID" value="NZ_JPMI01000061.1"/>
</dbReference>
<feature type="transmembrane region" description="Helical" evidence="8">
    <location>
        <begin position="134"/>
        <end position="154"/>
    </location>
</feature>
<proteinExistence type="predicted"/>
<feature type="transmembrane region" description="Helical" evidence="8">
    <location>
        <begin position="160"/>
        <end position="179"/>
    </location>
</feature>
<dbReference type="Proteomes" id="UP000028547">
    <property type="component" value="Unassembled WGS sequence"/>
</dbReference>
<evidence type="ECO:0000256" key="8">
    <source>
        <dbReference type="SAM" id="Phobius"/>
    </source>
</evidence>
<evidence type="ECO:0000256" key="3">
    <source>
        <dbReference type="ARBA" id="ARBA00022475"/>
    </source>
</evidence>
<keyword evidence="6 8" id="KW-1133">Transmembrane helix</keyword>
<evidence type="ECO:0000256" key="7">
    <source>
        <dbReference type="ARBA" id="ARBA00023136"/>
    </source>
</evidence>